<dbReference type="Proteomes" id="UP000194857">
    <property type="component" value="Unassembled WGS sequence"/>
</dbReference>
<evidence type="ECO:0000256" key="1">
    <source>
        <dbReference type="SAM" id="Phobius"/>
    </source>
</evidence>
<comment type="caution">
    <text evidence="2">The sequence shown here is derived from an EMBL/GenBank/DDBJ whole genome shotgun (WGS) entry which is preliminary data.</text>
</comment>
<evidence type="ECO:0000313" key="2">
    <source>
        <dbReference type="EMBL" id="OTI63248.1"/>
    </source>
</evidence>
<gene>
    <name evidence="2" type="ORF">CAZ10_10485</name>
</gene>
<feature type="transmembrane region" description="Helical" evidence="1">
    <location>
        <begin position="127"/>
        <end position="145"/>
    </location>
</feature>
<proteinExistence type="predicted"/>
<feature type="transmembrane region" description="Helical" evidence="1">
    <location>
        <begin position="166"/>
        <end position="184"/>
    </location>
</feature>
<keyword evidence="1" id="KW-1133">Transmembrane helix</keyword>
<protein>
    <submittedName>
        <fullName evidence="2">Uncharacterized protein</fullName>
    </submittedName>
</protein>
<organism evidence="2 3">
    <name type="scientific">Pseudomonas aeruginosa</name>
    <dbReference type="NCBI Taxonomy" id="287"/>
    <lineage>
        <taxon>Bacteria</taxon>
        <taxon>Pseudomonadati</taxon>
        <taxon>Pseudomonadota</taxon>
        <taxon>Gammaproteobacteria</taxon>
        <taxon>Pseudomonadales</taxon>
        <taxon>Pseudomonadaceae</taxon>
        <taxon>Pseudomonas</taxon>
    </lineage>
</organism>
<name>A0A241XT35_PSEAI</name>
<dbReference type="AlphaFoldDB" id="A0A241XT35"/>
<keyword evidence="1" id="KW-0472">Membrane</keyword>
<dbReference type="EMBL" id="NFFZ01000004">
    <property type="protein sequence ID" value="OTI63248.1"/>
    <property type="molecule type" value="Genomic_DNA"/>
</dbReference>
<keyword evidence="1" id="KW-0812">Transmembrane</keyword>
<feature type="transmembrane region" description="Helical" evidence="1">
    <location>
        <begin position="103"/>
        <end position="121"/>
    </location>
</feature>
<reference evidence="3" key="1">
    <citation type="submission" date="2017-05" db="EMBL/GenBank/DDBJ databases">
        <authorList>
            <person name="Giani T."/>
            <person name="Arena F."/>
            <person name="Pollini S."/>
            <person name="Di Pilato V."/>
            <person name="D'Andrea M.M."/>
            <person name="Henrici De Angelis L."/>
            <person name="Bassetti M."/>
            <person name="Rossolini G.M."/>
        </authorList>
    </citation>
    <scope>NUCLEOTIDE SEQUENCE [LARGE SCALE GENOMIC DNA]</scope>
    <source>
        <strain evidence="3">S567_C10_BS</strain>
    </source>
</reference>
<accession>A0A241XT35</accession>
<evidence type="ECO:0000313" key="3">
    <source>
        <dbReference type="Proteomes" id="UP000194857"/>
    </source>
</evidence>
<sequence length="188" mass="20498">MKSAGVVVVSEEELVERLSAPGPALDVCRKAILSAGYYGVRFKAAHGGIDEPLLVEAFSAVLAPEDAALTAKLLLTNLYQPPRNADNKQDDDLEGFRKLVRHGYLWIVVLCVAIVVGFAVKTSLAKAIVIALAFYPLLTAGWYYTTKDVTHGPKFKQMSRTAQINTLFRVAGLFMSAAAFFYAVPKLF</sequence>